<evidence type="ECO:0000256" key="1">
    <source>
        <dbReference type="SAM" id="SignalP"/>
    </source>
</evidence>
<reference evidence="3" key="2">
    <citation type="submission" date="2019-06" db="EMBL/GenBank/DDBJ databases">
        <title>Co-occurence of chitin degradation, pigmentation and bioactivity in marine Pseudoalteromonas.</title>
        <authorList>
            <person name="Sonnenschein E.C."/>
            <person name="Bech P.K."/>
        </authorList>
    </citation>
    <scope>NUCLEOTIDE SEQUENCE [LARGE SCALE GENOMIC DNA]</scope>
    <source>
        <strain evidence="3">S2599</strain>
    </source>
</reference>
<evidence type="ECO:0000313" key="3">
    <source>
        <dbReference type="Proteomes" id="UP000306719"/>
    </source>
</evidence>
<name>A0A5S3X6H6_9GAMM</name>
<gene>
    <name evidence="2" type="ORF">CWB98_03465</name>
</gene>
<accession>A0A5S3X6H6</accession>
<dbReference type="EMBL" id="PNCJ01000005">
    <property type="protein sequence ID" value="TMP39658.1"/>
    <property type="molecule type" value="Genomic_DNA"/>
</dbReference>
<protein>
    <recommendedName>
        <fullName evidence="4">Lipoprotein</fullName>
    </recommendedName>
</protein>
<dbReference type="OrthoDB" id="6314654at2"/>
<dbReference type="PROSITE" id="PS51257">
    <property type="entry name" value="PROKAR_LIPOPROTEIN"/>
    <property type="match status" value="1"/>
</dbReference>
<sequence>MKIIRLTLSTVLLGLPLLSGCLFAPQEVQYYDPKCKTILKKKVLNSAQIQAVRQCRGEACAVILAGAGLVSAASLVVSGTIVIASNTVSWLEKAQGCPVPRSTDRERQPNLDT</sequence>
<dbReference type="Proteomes" id="UP000306719">
    <property type="component" value="Unassembled WGS sequence"/>
</dbReference>
<organism evidence="2 3">
    <name type="scientific">Pseudoalteromonas rubra</name>
    <dbReference type="NCBI Taxonomy" id="43658"/>
    <lineage>
        <taxon>Bacteria</taxon>
        <taxon>Pseudomonadati</taxon>
        <taxon>Pseudomonadota</taxon>
        <taxon>Gammaproteobacteria</taxon>
        <taxon>Alteromonadales</taxon>
        <taxon>Pseudoalteromonadaceae</taxon>
        <taxon>Pseudoalteromonas</taxon>
    </lineage>
</organism>
<keyword evidence="1" id="KW-0732">Signal</keyword>
<evidence type="ECO:0008006" key="4">
    <source>
        <dbReference type="Google" id="ProtNLM"/>
    </source>
</evidence>
<feature type="signal peptide" evidence="1">
    <location>
        <begin position="1"/>
        <end position="24"/>
    </location>
</feature>
<reference evidence="2 3" key="1">
    <citation type="submission" date="2018-01" db="EMBL/GenBank/DDBJ databases">
        <authorList>
            <person name="Paulsen S."/>
            <person name="Gram L.K."/>
        </authorList>
    </citation>
    <scope>NUCLEOTIDE SEQUENCE [LARGE SCALE GENOMIC DNA]</scope>
    <source>
        <strain evidence="2 3">S2599</strain>
    </source>
</reference>
<proteinExistence type="predicted"/>
<evidence type="ECO:0000313" key="2">
    <source>
        <dbReference type="EMBL" id="TMP39658.1"/>
    </source>
</evidence>
<dbReference type="AlphaFoldDB" id="A0A5S3X6H6"/>
<comment type="caution">
    <text evidence="2">The sequence shown here is derived from an EMBL/GenBank/DDBJ whole genome shotgun (WGS) entry which is preliminary data.</text>
</comment>
<dbReference type="RefSeq" id="WP_138543549.1">
    <property type="nucleotide sequence ID" value="NZ_PNCJ01000005.1"/>
</dbReference>
<feature type="chain" id="PRO_5024373708" description="Lipoprotein" evidence="1">
    <location>
        <begin position="25"/>
        <end position="113"/>
    </location>
</feature>